<feature type="coiled-coil region" evidence="1">
    <location>
        <begin position="6"/>
        <end position="33"/>
    </location>
</feature>
<evidence type="ECO:0000256" key="1">
    <source>
        <dbReference type="SAM" id="Coils"/>
    </source>
</evidence>
<name>A0A2D4PTV8_MICSU</name>
<organism evidence="2">
    <name type="scientific">Micrurus surinamensis</name>
    <name type="common">Surinam coral snake</name>
    <dbReference type="NCBI Taxonomy" id="129470"/>
    <lineage>
        <taxon>Eukaryota</taxon>
        <taxon>Metazoa</taxon>
        <taxon>Chordata</taxon>
        <taxon>Craniata</taxon>
        <taxon>Vertebrata</taxon>
        <taxon>Euteleostomi</taxon>
        <taxon>Lepidosauria</taxon>
        <taxon>Squamata</taxon>
        <taxon>Bifurcata</taxon>
        <taxon>Unidentata</taxon>
        <taxon>Episquamata</taxon>
        <taxon>Toxicofera</taxon>
        <taxon>Serpentes</taxon>
        <taxon>Colubroidea</taxon>
        <taxon>Elapidae</taxon>
        <taxon>Elapinae</taxon>
        <taxon>Micrurus</taxon>
    </lineage>
</organism>
<dbReference type="AlphaFoldDB" id="A0A2D4PTV8"/>
<reference evidence="2" key="1">
    <citation type="submission" date="2017-07" db="EMBL/GenBank/DDBJ databases">
        <authorList>
            <person name="Mikheyev A."/>
            <person name="Grau M."/>
        </authorList>
    </citation>
    <scope>NUCLEOTIDE SEQUENCE</scope>
    <source>
        <tissue evidence="2">Venom_gland</tissue>
    </source>
</reference>
<proteinExistence type="predicted"/>
<sequence length="138" mass="16528">MDLQMFKEACKEIREAKEMLKSLEKEIMVMAIEQRNPNEEEEGSLKRDQEQETLLKDIKEIEIKTLVINLINRRRMIPRIIQKKEIYKKKFLKGEQEKRREKTGEELEGEVEVQKNLAKGKLVKIMINNKIRNFRDKG</sequence>
<keyword evidence="1" id="KW-0175">Coiled coil</keyword>
<dbReference type="EMBL" id="IACN01091724">
    <property type="protein sequence ID" value="LAB61371.1"/>
    <property type="molecule type" value="Transcribed_RNA"/>
</dbReference>
<evidence type="ECO:0000313" key="2">
    <source>
        <dbReference type="EMBL" id="LAB61371.1"/>
    </source>
</evidence>
<reference evidence="2" key="2">
    <citation type="submission" date="2017-11" db="EMBL/GenBank/DDBJ databases">
        <title>Coralsnake Venomics: Analyses of Venom Gland Transcriptomes and Proteomes of Six Brazilian Taxa.</title>
        <authorList>
            <person name="Aird S.D."/>
            <person name="Jorge da Silva N."/>
            <person name="Qiu L."/>
            <person name="Villar-Briones A."/>
            <person name="Aparecida-Saddi V."/>
            <person name="Campos-Telles M.P."/>
            <person name="Grau M."/>
            <person name="Mikheyev A.S."/>
        </authorList>
    </citation>
    <scope>NUCLEOTIDE SEQUENCE</scope>
    <source>
        <tissue evidence="2">Venom_gland</tissue>
    </source>
</reference>
<protein>
    <submittedName>
        <fullName evidence="2">Uncharacterized protein</fullName>
    </submittedName>
</protein>
<accession>A0A2D4PTV8</accession>